<gene>
    <name evidence="2" type="ORF">GCM10007423_39140</name>
</gene>
<organism evidence="2 3">
    <name type="scientific">Dyadobacter endophyticus</name>
    <dbReference type="NCBI Taxonomy" id="1749036"/>
    <lineage>
        <taxon>Bacteria</taxon>
        <taxon>Pseudomonadati</taxon>
        <taxon>Bacteroidota</taxon>
        <taxon>Cytophagia</taxon>
        <taxon>Cytophagales</taxon>
        <taxon>Spirosomataceae</taxon>
        <taxon>Dyadobacter</taxon>
    </lineage>
</organism>
<evidence type="ECO:0000256" key="1">
    <source>
        <dbReference type="SAM" id="SignalP"/>
    </source>
</evidence>
<keyword evidence="1" id="KW-0732">Signal</keyword>
<evidence type="ECO:0000313" key="2">
    <source>
        <dbReference type="EMBL" id="GGH42458.1"/>
    </source>
</evidence>
<proteinExistence type="predicted"/>
<evidence type="ECO:0000313" key="3">
    <source>
        <dbReference type="Proteomes" id="UP000600214"/>
    </source>
</evidence>
<dbReference type="Proteomes" id="UP000600214">
    <property type="component" value="Unassembled WGS sequence"/>
</dbReference>
<name>A0ABQ1Z037_9BACT</name>
<feature type="signal peptide" evidence="1">
    <location>
        <begin position="1"/>
        <end position="24"/>
    </location>
</feature>
<sequence>MTKLASIILLLPAMISLLFNCSNQQTTDQWDDAIIDAHLSKDSVYKQLDKENEIFSALENRDPLARRTSNVSYFSGKRIDLSDNQHAKYNNCRAYFWNTDTLSINIGIGNGFGGHGFIINYKDKTFYTEAYFATDNIIPWEVKPTHKIVYQKLALDKPKYVVGDSLFGKIEFKSIETDNEGERTEHFGKGHFRTKVSKF</sequence>
<accession>A0ABQ1Z037</accession>
<evidence type="ECO:0008006" key="4">
    <source>
        <dbReference type="Google" id="ProtNLM"/>
    </source>
</evidence>
<dbReference type="EMBL" id="BMIA01000002">
    <property type="protein sequence ID" value="GGH42458.1"/>
    <property type="molecule type" value="Genomic_DNA"/>
</dbReference>
<comment type="caution">
    <text evidence="2">The sequence shown here is derived from an EMBL/GenBank/DDBJ whole genome shotgun (WGS) entry which is preliminary data.</text>
</comment>
<feature type="chain" id="PRO_5046731476" description="Lipoprotein" evidence="1">
    <location>
        <begin position="25"/>
        <end position="199"/>
    </location>
</feature>
<reference evidence="3" key="1">
    <citation type="journal article" date="2019" name="Int. J. Syst. Evol. Microbiol.">
        <title>The Global Catalogue of Microorganisms (GCM) 10K type strain sequencing project: providing services to taxonomists for standard genome sequencing and annotation.</title>
        <authorList>
            <consortium name="The Broad Institute Genomics Platform"/>
            <consortium name="The Broad Institute Genome Sequencing Center for Infectious Disease"/>
            <person name="Wu L."/>
            <person name="Ma J."/>
        </authorList>
    </citation>
    <scope>NUCLEOTIDE SEQUENCE [LARGE SCALE GENOMIC DNA]</scope>
    <source>
        <strain evidence="3">CGMCC 1.15288</strain>
    </source>
</reference>
<protein>
    <recommendedName>
        <fullName evidence="4">Lipoprotein</fullName>
    </recommendedName>
</protein>
<keyword evidence="3" id="KW-1185">Reference proteome</keyword>